<evidence type="ECO:0000313" key="2">
    <source>
        <dbReference type="EMBL" id="KKJ78813.1"/>
    </source>
</evidence>
<dbReference type="PATRIC" id="fig|1549748.8.peg.128"/>
<reference evidence="2 3" key="1">
    <citation type="submission" date="2015-03" db="EMBL/GenBank/DDBJ databases">
        <title>Genome sequence of Kiloniella sp. P1-1, isolated from the gut microflora of Pacific white shrimp, Penaeus vannamei.</title>
        <authorList>
            <person name="Shao Z."/>
            <person name="Wang L."/>
            <person name="Li X."/>
        </authorList>
    </citation>
    <scope>NUCLEOTIDE SEQUENCE [LARGE SCALE GENOMIC DNA]</scope>
    <source>
        <strain evidence="2 3">P1-1</strain>
    </source>
</reference>
<dbReference type="EMBL" id="LANI01000001">
    <property type="protein sequence ID" value="KKJ78813.1"/>
    <property type="molecule type" value="Genomic_DNA"/>
</dbReference>
<dbReference type="OrthoDB" id="8456344at2"/>
<evidence type="ECO:0000313" key="3">
    <source>
        <dbReference type="Proteomes" id="UP000034491"/>
    </source>
</evidence>
<protein>
    <recommendedName>
        <fullName evidence="4">Hemolysin XhlA</fullName>
    </recommendedName>
</protein>
<evidence type="ECO:0008006" key="4">
    <source>
        <dbReference type="Google" id="ProtNLM"/>
    </source>
</evidence>
<gene>
    <name evidence="2" type="ORF">WH95_00605</name>
</gene>
<feature type="transmembrane region" description="Helical" evidence="1">
    <location>
        <begin position="37"/>
        <end position="56"/>
    </location>
</feature>
<comment type="caution">
    <text evidence="2">The sequence shown here is derived from an EMBL/GenBank/DDBJ whole genome shotgun (WGS) entry which is preliminary data.</text>
</comment>
<evidence type="ECO:0000256" key="1">
    <source>
        <dbReference type="SAM" id="Phobius"/>
    </source>
</evidence>
<proteinExistence type="predicted"/>
<dbReference type="Proteomes" id="UP000034491">
    <property type="component" value="Unassembled WGS sequence"/>
</dbReference>
<sequence length="62" mass="6884">MEARVAKLEAAVEHIHKDTSDIKTDLRDYRKEQRSDFRLGVGITITATLGLAGLLAKGFGWL</sequence>
<dbReference type="STRING" id="1549748.WH95_00605"/>
<organism evidence="2 3">
    <name type="scientific">Kiloniella litopenaei</name>
    <dbReference type="NCBI Taxonomy" id="1549748"/>
    <lineage>
        <taxon>Bacteria</taxon>
        <taxon>Pseudomonadati</taxon>
        <taxon>Pseudomonadota</taxon>
        <taxon>Alphaproteobacteria</taxon>
        <taxon>Rhodospirillales</taxon>
        <taxon>Kiloniellaceae</taxon>
        <taxon>Kiloniella</taxon>
    </lineage>
</organism>
<accession>A0A0M2RGW7</accession>
<name>A0A0M2RGW7_9PROT</name>
<keyword evidence="1" id="KW-1133">Transmembrane helix</keyword>
<keyword evidence="3" id="KW-1185">Reference proteome</keyword>
<keyword evidence="1" id="KW-0472">Membrane</keyword>
<keyword evidence="1" id="KW-0812">Transmembrane</keyword>
<dbReference type="AlphaFoldDB" id="A0A0M2RGW7"/>